<dbReference type="EMBL" id="FMZE01000004">
    <property type="protein sequence ID" value="SDC91786.1"/>
    <property type="molecule type" value="Genomic_DNA"/>
</dbReference>
<name>A0A222VW52_9PSEU</name>
<dbReference type="GO" id="GO:0003677">
    <property type="term" value="F:DNA binding"/>
    <property type="evidence" value="ECO:0007669"/>
    <property type="project" value="UniProtKB-UniRule"/>
</dbReference>
<organism evidence="1 2">
    <name type="scientific">Prauserella marina</name>
    <dbReference type="NCBI Taxonomy" id="530584"/>
    <lineage>
        <taxon>Bacteria</taxon>
        <taxon>Bacillati</taxon>
        <taxon>Actinomycetota</taxon>
        <taxon>Actinomycetes</taxon>
        <taxon>Pseudonocardiales</taxon>
        <taxon>Pseudonocardiaceae</taxon>
        <taxon>Prauserella</taxon>
    </lineage>
</organism>
<dbReference type="PROSITE" id="PS50977">
    <property type="entry name" value="HTH_TETR_2"/>
    <property type="match status" value="1"/>
</dbReference>
<dbReference type="NCBIfam" id="NF041196">
    <property type="entry name" value="ScbR_bind_reg"/>
    <property type="match status" value="1"/>
</dbReference>
<dbReference type="PROSITE" id="PS01081">
    <property type="entry name" value="HTH_TETR_1"/>
    <property type="match status" value="1"/>
</dbReference>
<dbReference type="InterPro" id="IPR009057">
    <property type="entry name" value="Homeodomain-like_sf"/>
</dbReference>
<dbReference type="SUPFAM" id="SSF46689">
    <property type="entry name" value="Homeodomain-like"/>
    <property type="match status" value="1"/>
</dbReference>
<dbReference type="SUPFAM" id="SSF48498">
    <property type="entry name" value="Tetracyclin repressor-like, C-terminal domain"/>
    <property type="match status" value="1"/>
</dbReference>
<dbReference type="Pfam" id="PF00440">
    <property type="entry name" value="TetR_N"/>
    <property type="match status" value="1"/>
</dbReference>
<dbReference type="Proteomes" id="UP000199494">
    <property type="component" value="Unassembled WGS sequence"/>
</dbReference>
<dbReference type="RefSeq" id="WP_091803604.1">
    <property type="nucleotide sequence ID" value="NZ_CP016353.1"/>
</dbReference>
<dbReference type="PANTHER" id="PTHR47506:SF1">
    <property type="entry name" value="HTH-TYPE TRANSCRIPTIONAL REGULATOR YJDC"/>
    <property type="match status" value="1"/>
</dbReference>
<dbReference type="PANTHER" id="PTHR47506">
    <property type="entry name" value="TRANSCRIPTIONAL REGULATORY PROTEIN"/>
    <property type="match status" value="1"/>
</dbReference>
<protein>
    <submittedName>
        <fullName evidence="1">DNA-binding transcriptional regulator, AcrR family</fullName>
    </submittedName>
</protein>
<evidence type="ECO:0000313" key="1">
    <source>
        <dbReference type="EMBL" id="SDC91786.1"/>
    </source>
</evidence>
<dbReference type="AlphaFoldDB" id="A0A222VW52"/>
<sequence length="220" mass="24535">MARQLRAEVTRNMILRAAADAFDQYGYGGTSLSDVLRYAGVTKGALYFHFTSKEQLANAIVECQQAWSVAPAKENFDRGAPGLESVVLLSVHWAVGLTEDPMLRASIRLSLETGMFSRPDSDPYREWLEETAKLLRRAADSGELRRGIDPEVLARFVVGAFTGVQAVSQILSGRMDLTRRVGEMWELLLPSLVDGERLPYYLALVDTEGTRRRQEPAAQR</sequence>
<dbReference type="KEGG" id="pmad:BAY61_27515"/>
<keyword evidence="1" id="KW-0238">DNA-binding</keyword>
<dbReference type="InterPro" id="IPR047923">
    <property type="entry name" value="ArpA-like"/>
</dbReference>
<dbReference type="InterPro" id="IPR001647">
    <property type="entry name" value="HTH_TetR"/>
</dbReference>
<evidence type="ECO:0000313" key="2">
    <source>
        <dbReference type="Proteomes" id="UP000199494"/>
    </source>
</evidence>
<dbReference type="Gene3D" id="1.10.357.10">
    <property type="entry name" value="Tetracycline Repressor, domain 2"/>
    <property type="match status" value="1"/>
</dbReference>
<keyword evidence="2" id="KW-1185">Reference proteome</keyword>
<accession>A0A222VW52</accession>
<dbReference type="PRINTS" id="PR00455">
    <property type="entry name" value="HTHTETR"/>
</dbReference>
<dbReference type="InterPro" id="IPR023772">
    <property type="entry name" value="DNA-bd_HTH_TetR-type_CS"/>
</dbReference>
<gene>
    <name evidence="1" type="ORF">SAMN05421630_104436</name>
</gene>
<proteinExistence type="predicted"/>
<dbReference type="OrthoDB" id="3237195at2"/>
<dbReference type="InterPro" id="IPR054126">
    <property type="entry name" value="CprB_TetR_C"/>
</dbReference>
<dbReference type="STRING" id="530584.SAMN05421630_104436"/>
<dbReference type="InterPro" id="IPR036271">
    <property type="entry name" value="Tet_transcr_reg_TetR-rel_C_sf"/>
</dbReference>
<reference evidence="1 2" key="1">
    <citation type="submission" date="2016-10" db="EMBL/GenBank/DDBJ databases">
        <authorList>
            <person name="de Groot N.N."/>
        </authorList>
    </citation>
    <scope>NUCLEOTIDE SEQUENCE [LARGE SCALE GENOMIC DNA]</scope>
    <source>
        <strain evidence="1 2">CGMCC 4.5506</strain>
    </source>
</reference>
<dbReference type="Pfam" id="PF21935">
    <property type="entry name" value="TetR_C_45"/>
    <property type="match status" value="1"/>
</dbReference>